<evidence type="ECO:0000313" key="4">
    <source>
        <dbReference type="Proteomes" id="UP001595665"/>
    </source>
</evidence>
<reference evidence="4" key="1">
    <citation type="journal article" date="2019" name="Int. J. Syst. Evol. Microbiol.">
        <title>The Global Catalogue of Microorganisms (GCM) 10K type strain sequencing project: providing services to taxonomists for standard genome sequencing and annotation.</title>
        <authorList>
            <consortium name="The Broad Institute Genomics Platform"/>
            <consortium name="The Broad Institute Genome Sequencing Center for Infectious Disease"/>
            <person name="Wu L."/>
            <person name="Ma J."/>
        </authorList>
    </citation>
    <scope>NUCLEOTIDE SEQUENCE [LARGE SCALE GENOMIC DNA]</scope>
    <source>
        <strain evidence="4">CCM 7480</strain>
    </source>
</reference>
<accession>A0ABV7PLC3</accession>
<comment type="caution">
    <text evidence="3">The sequence shown here is derived from an EMBL/GenBank/DDBJ whole genome shotgun (WGS) entry which is preliminary data.</text>
</comment>
<sequence>MRKAQSLLRSAACTLVLGLLAACASERQAPPLAPASPTTSVAQADERLSAVAAERAAIEARFAEREAVCYEKFFVNNCLDQAKETRRSALAVQRAIEIEAERFKRQHKVEERDRAMAEAEAAYQAEEARLAAEPPAPPKAPNLTPPPRPAPVANRMARHKQRAQEAAAKEAADAPKRAANAAAYEERRRKSEERQRDVAERKAEREAKQAAKAEQDKAAAEKTSPAQ</sequence>
<organism evidence="3 4">
    <name type="scientific">Massilia haematophila</name>
    <dbReference type="NCBI Taxonomy" id="457923"/>
    <lineage>
        <taxon>Bacteria</taxon>
        <taxon>Pseudomonadati</taxon>
        <taxon>Pseudomonadota</taxon>
        <taxon>Betaproteobacteria</taxon>
        <taxon>Burkholderiales</taxon>
        <taxon>Oxalobacteraceae</taxon>
        <taxon>Telluria group</taxon>
        <taxon>Massilia</taxon>
    </lineage>
</organism>
<dbReference type="PROSITE" id="PS51257">
    <property type="entry name" value="PROKAR_LIPOPROTEIN"/>
    <property type="match status" value="1"/>
</dbReference>
<dbReference type="Proteomes" id="UP001595665">
    <property type="component" value="Unassembled WGS sequence"/>
</dbReference>
<feature type="compositionally biased region" description="Basic and acidic residues" evidence="1">
    <location>
        <begin position="167"/>
        <end position="176"/>
    </location>
</feature>
<evidence type="ECO:0008006" key="5">
    <source>
        <dbReference type="Google" id="ProtNLM"/>
    </source>
</evidence>
<feature type="signal peptide" evidence="2">
    <location>
        <begin position="1"/>
        <end position="24"/>
    </location>
</feature>
<feature type="compositionally biased region" description="Pro residues" evidence="1">
    <location>
        <begin position="134"/>
        <end position="150"/>
    </location>
</feature>
<dbReference type="EMBL" id="JBHRVV010000001">
    <property type="protein sequence ID" value="MFC3458868.1"/>
    <property type="molecule type" value="Genomic_DNA"/>
</dbReference>
<name>A0ABV7PLC3_9BURK</name>
<feature type="chain" id="PRO_5046201956" description="Lipoprotein" evidence="2">
    <location>
        <begin position="25"/>
        <end position="227"/>
    </location>
</feature>
<evidence type="ECO:0000256" key="2">
    <source>
        <dbReference type="SAM" id="SignalP"/>
    </source>
</evidence>
<evidence type="ECO:0000256" key="1">
    <source>
        <dbReference type="SAM" id="MobiDB-lite"/>
    </source>
</evidence>
<dbReference type="RefSeq" id="WP_379735346.1">
    <property type="nucleotide sequence ID" value="NZ_JBHRVV010000001.1"/>
</dbReference>
<keyword evidence="4" id="KW-1185">Reference proteome</keyword>
<proteinExistence type="predicted"/>
<protein>
    <recommendedName>
        <fullName evidence="5">Lipoprotein</fullName>
    </recommendedName>
</protein>
<keyword evidence="2" id="KW-0732">Signal</keyword>
<feature type="compositionally biased region" description="Basic and acidic residues" evidence="1">
    <location>
        <begin position="184"/>
        <end position="220"/>
    </location>
</feature>
<gene>
    <name evidence="3" type="ORF">ACFOPH_11525</name>
</gene>
<evidence type="ECO:0000313" key="3">
    <source>
        <dbReference type="EMBL" id="MFC3458868.1"/>
    </source>
</evidence>
<feature type="region of interest" description="Disordered" evidence="1">
    <location>
        <begin position="123"/>
        <end position="227"/>
    </location>
</feature>